<keyword evidence="2" id="KW-1185">Reference proteome</keyword>
<gene>
    <name evidence="1" type="ORF">IWQ62_003375</name>
</gene>
<reference evidence="1" key="1">
    <citation type="submission" date="2022-07" db="EMBL/GenBank/DDBJ databases">
        <title>Phylogenomic reconstructions and comparative analyses of Kickxellomycotina fungi.</title>
        <authorList>
            <person name="Reynolds N.K."/>
            <person name="Stajich J.E."/>
            <person name="Barry K."/>
            <person name="Grigoriev I.V."/>
            <person name="Crous P."/>
            <person name="Smith M.E."/>
        </authorList>
    </citation>
    <scope>NUCLEOTIDE SEQUENCE</scope>
    <source>
        <strain evidence="1">RSA 1196</strain>
    </source>
</reference>
<feature type="non-terminal residue" evidence="1">
    <location>
        <position position="58"/>
    </location>
</feature>
<comment type="caution">
    <text evidence="1">The sequence shown here is derived from an EMBL/GenBank/DDBJ whole genome shotgun (WGS) entry which is preliminary data.</text>
</comment>
<dbReference type="EMBL" id="JANBPY010000896">
    <property type="protein sequence ID" value="KAJ1962930.1"/>
    <property type="molecule type" value="Genomic_DNA"/>
</dbReference>
<proteinExistence type="predicted"/>
<accession>A0A9W8ATW8</accession>
<sequence>MPNSKSTADPAVRERIQQVIRYQFDLEIHLKQHELAIIECELARGKRALQDLDEWLTK</sequence>
<dbReference type="AlphaFoldDB" id="A0A9W8ATW8"/>
<name>A0A9W8ATW8_9FUNG</name>
<evidence type="ECO:0000313" key="1">
    <source>
        <dbReference type="EMBL" id="KAJ1962930.1"/>
    </source>
</evidence>
<dbReference type="Proteomes" id="UP001150925">
    <property type="component" value="Unassembled WGS sequence"/>
</dbReference>
<organism evidence="1 2">
    <name type="scientific">Dispira parvispora</name>
    <dbReference type="NCBI Taxonomy" id="1520584"/>
    <lineage>
        <taxon>Eukaryota</taxon>
        <taxon>Fungi</taxon>
        <taxon>Fungi incertae sedis</taxon>
        <taxon>Zoopagomycota</taxon>
        <taxon>Kickxellomycotina</taxon>
        <taxon>Dimargaritomycetes</taxon>
        <taxon>Dimargaritales</taxon>
        <taxon>Dimargaritaceae</taxon>
        <taxon>Dispira</taxon>
    </lineage>
</organism>
<evidence type="ECO:0000313" key="2">
    <source>
        <dbReference type="Proteomes" id="UP001150925"/>
    </source>
</evidence>
<protein>
    <submittedName>
        <fullName evidence="1">Uncharacterized protein</fullName>
    </submittedName>
</protein>